<gene>
    <name evidence="4" type="ORF">GEZ71_02045</name>
</gene>
<organism evidence="4 5">
    <name type="scientific">Streptococcus mitis</name>
    <dbReference type="NCBI Taxonomy" id="28037"/>
    <lineage>
        <taxon>Bacteria</taxon>
        <taxon>Bacillati</taxon>
        <taxon>Bacillota</taxon>
        <taxon>Bacilli</taxon>
        <taxon>Lactobacillales</taxon>
        <taxon>Streptococcaceae</taxon>
        <taxon>Streptococcus</taxon>
        <taxon>Streptococcus mitis group</taxon>
    </lineage>
</organism>
<sequence>MISVIVPVYNVEEYLKECLNSIQHQTYTDIEVILVNDGSRDGSKEICERYCQQDSRFHLINQENKGLSGARNRGMTESKGELITFVDSDDVLKEDMLEQLIKQVTSDDIDIVECWYTNDQEELAIPSPENVKIIFQGNAQEALVSLCKDNIVRLNAVAKLFRRQVIVNFPFLEGLFYEDVYGGMGILKQIHKMVKIDYIGYYYRVRSGSIMNREFSLKNLDLFTICDKVEQLYEGNADSLPYVQRRLFHLVLMHLVDYRIFEGNPYQEKYVEYLNRYAKSSSRSFLMRAYRLFPQKIVFISRVVGAIQWRFEKYIVKRFWRGLK</sequence>
<dbReference type="PANTHER" id="PTHR22916">
    <property type="entry name" value="GLYCOSYLTRANSFERASE"/>
    <property type="match status" value="1"/>
</dbReference>
<evidence type="ECO:0000313" key="4">
    <source>
        <dbReference type="EMBL" id="MQQ49868.1"/>
    </source>
</evidence>
<dbReference type="AlphaFoldDB" id="A0A7X1RIM9"/>
<dbReference type="InterPro" id="IPR001173">
    <property type="entry name" value="Glyco_trans_2-like"/>
</dbReference>
<proteinExistence type="predicted"/>
<reference evidence="4 5" key="1">
    <citation type="submission" date="2019-10" db="EMBL/GenBank/DDBJ databases">
        <title>Streptococcus mitis of the oral and urogenital tracts.</title>
        <authorList>
            <person name="Price T."/>
            <person name="Mores C.R."/>
            <person name="Putonti C."/>
            <person name="Wolfe A.J."/>
        </authorList>
    </citation>
    <scope>NUCLEOTIDE SEQUENCE [LARGE SCALE GENOMIC DNA]</scope>
    <source>
        <strain evidence="4 5">SM09</strain>
    </source>
</reference>
<comment type="caution">
    <text evidence="4">The sequence shown here is derived from an EMBL/GenBank/DDBJ whole genome shotgun (WGS) entry which is preliminary data.</text>
</comment>
<name>A0A7X1RIM9_STRMT</name>
<dbReference type="RefSeq" id="WP_153198892.1">
    <property type="nucleotide sequence ID" value="NZ_WIJF01000002.1"/>
</dbReference>
<keyword evidence="1" id="KW-0328">Glycosyltransferase</keyword>
<dbReference type="EMBL" id="WIKC01000002">
    <property type="protein sequence ID" value="MQQ49868.1"/>
    <property type="molecule type" value="Genomic_DNA"/>
</dbReference>
<evidence type="ECO:0000256" key="2">
    <source>
        <dbReference type="ARBA" id="ARBA00022679"/>
    </source>
</evidence>
<evidence type="ECO:0000256" key="1">
    <source>
        <dbReference type="ARBA" id="ARBA00022676"/>
    </source>
</evidence>
<feature type="domain" description="Glycosyltransferase 2-like" evidence="3">
    <location>
        <begin position="3"/>
        <end position="122"/>
    </location>
</feature>
<evidence type="ECO:0000313" key="5">
    <source>
        <dbReference type="Proteomes" id="UP000466247"/>
    </source>
</evidence>
<protein>
    <submittedName>
        <fullName evidence="4">Glycosyltransferase</fullName>
    </submittedName>
</protein>
<dbReference type="Pfam" id="PF00535">
    <property type="entry name" value="Glycos_transf_2"/>
    <property type="match status" value="1"/>
</dbReference>
<dbReference type="SUPFAM" id="SSF53448">
    <property type="entry name" value="Nucleotide-diphospho-sugar transferases"/>
    <property type="match status" value="1"/>
</dbReference>
<accession>A0A7X1RIM9</accession>
<dbReference type="PANTHER" id="PTHR22916:SF51">
    <property type="entry name" value="GLYCOSYLTRANSFERASE EPSH-RELATED"/>
    <property type="match status" value="1"/>
</dbReference>
<dbReference type="GO" id="GO:0016757">
    <property type="term" value="F:glycosyltransferase activity"/>
    <property type="evidence" value="ECO:0007669"/>
    <property type="project" value="UniProtKB-KW"/>
</dbReference>
<keyword evidence="2 4" id="KW-0808">Transferase</keyword>
<evidence type="ECO:0000259" key="3">
    <source>
        <dbReference type="Pfam" id="PF00535"/>
    </source>
</evidence>
<dbReference type="CDD" id="cd00761">
    <property type="entry name" value="Glyco_tranf_GTA_type"/>
    <property type="match status" value="1"/>
</dbReference>
<dbReference type="Gene3D" id="3.90.550.10">
    <property type="entry name" value="Spore Coat Polysaccharide Biosynthesis Protein SpsA, Chain A"/>
    <property type="match status" value="1"/>
</dbReference>
<dbReference type="Proteomes" id="UP000466247">
    <property type="component" value="Unassembled WGS sequence"/>
</dbReference>
<dbReference type="InterPro" id="IPR029044">
    <property type="entry name" value="Nucleotide-diphossugar_trans"/>
</dbReference>